<accession>A0ACC2MMK5</accession>
<evidence type="ECO:0000313" key="2">
    <source>
        <dbReference type="Proteomes" id="UP001234297"/>
    </source>
</evidence>
<comment type="caution">
    <text evidence="1">The sequence shown here is derived from an EMBL/GenBank/DDBJ whole genome shotgun (WGS) entry which is preliminary data.</text>
</comment>
<protein>
    <submittedName>
        <fullName evidence="1">Uncharacterized protein</fullName>
    </submittedName>
</protein>
<dbReference type="EMBL" id="CM056810">
    <property type="protein sequence ID" value="KAJ8646876.1"/>
    <property type="molecule type" value="Genomic_DNA"/>
</dbReference>
<evidence type="ECO:0000313" key="1">
    <source>
        <dbReference type="EMBL" id="KAJ8646876.1"/>
    </source>
</evidence>
<dbReference type="Proteomes" id="UP001234297">
    <property type="component" value="Chromosome 2"/>
</dbReference>
<reference evidence="1 2" key="1">
    <citation type="journal article" date="2022" name="Hortic Res">
        <title>A haplotype resolved chromosomal level avocado genome allows analysis of novel avocado genes.</title>
        <authorList>
            <person name="Nath O."/>
            <person name="Fletcher S.J."/>
            <person name="Hayward A."/>
            <person name="Shaw L.M."/>
            <person name="Masouleh A.K."/>
            <person name="Furtado A."/>
            <person name="Henry R.J."/>
            <person name="Mitter N."/>
        </authorList>
    </citation>
    <scope>NUCLEOTIDE SEQUENCE [LARGE SCALE GENOMIC DNA]</scope>
    <source>
        <strain evidence="2">cv. Hass</strain>
    </source>
</reference>
<keyword evidence="2" id="KW-1185">Reference proteome</keyword>
<sequence>MKYKLGAMVLVHRAPHSPSSLVFSGAPHSASSSSIELFYGALCIPHSPPSPFSFLELSVNSKVQDEKFLVDCSIGSASEFRDAGGSSSRRF</sequence>
<name>A0ACC2MMK5_PERAE</name>
<organism evidence="1 2">
    <name type="scientific">Persea americana</name>
    <name type="common">Avocado</name>
    <dbReference type="NCBI Taxonomy" id="3435"/>
    <lineage>
        <taxon>Eukaryota</taxon>
        <taxon>Viridiplantae</taxon>
        <taxon>Streptophyta</taxon>
        <taxon>Embryophyta</taxon>
        <taxon>Tracheophyta</taxon>
        <taxon>Spermatophyta</taxon>
        <taxon>Magnoliopsida</taxon>
        <taxon>Magnoliidae</taxon>
        <taxon>Laurales</taxon>
        <taxon>Lauraceae</taxon>
        <taxon>Persea</taxon>
    </lineage>
</organism>
<proteinExistence type="predicted"/>
<gene>
    <name evidence="1" type="ORF">MRB53_008624</name>
</gene>